<evidence type="ECO:0000256" key="2">
    <source>
        <dbReference type="SAM" id="Phobius"/>
    </source>
</evidence>
<proteinExistence type="predicted"/>
<feature type="coiled-coil region" evidence="1">
    <location>
        <begin position="485"/>
        <end position="515"/>
    </location>
</feature>
<keyword evidence="2" id="KW-1133">Transmembrane helix</keyword>
<gene>
    <name evidence="4" type="ORF">SAMN02910344_00543</name>
</gene>
<dbReference type="Pfam" id="PF13519">
    <property type="entry name" value="VWA_2"/>
    <property type="match status" value="1"/>
</dbReference>
<evidence type="ECO:0000313" key="5">
    <source>
        <dbReference type="Proteomes" id="UP000243745"/>
    </source>
</evidence>
<dbReference type="SMART" id="SM00327">
    <property type="entry name" value="VWA"/>
    <property type="match status" value="1"/>
</dbReference>
<dbReference type="AlphaFoldDB" id="A0A662ZFA3"/>
<dbReference type="PANTHER" id="PTHR22550:SF14">
    <property type="entry name" value="VWFA DOMAIN-CONTAINING PROTEIN"/>
    <property type="match status" value="1"/>
</dbReference>
<dbReference type="CDD" id="cd00198">
    <property type="entry name" value="vWFA"/>
    <property type="match status" value="1"/>
</dbReference>
<sequence>MADFVLLRPWWLILLLLPLIFVYVDFAKHYKLQNFINEDIINYLKPKKNIKNDFDDDEDENINAAVTSEEQKMLISKPKLWKKFGWLVIPYFFAVVALCGPAIPQDGEGFQNDENWIWVVDSSLSMLATDLKPNRFQRARFSLIELLHASKDHRHIGIVAFTNESYVVAPPTDDASSLLYLLQELDPAIMPREAQGSNPLEGLKEARKILDQDHKTPGNILLVLDDVKTTPEEVADLIAYIKECPYPVYIYAIGTPSGSPIPVNETFVRDKNGNTVMAQSNFELIHKIAKDTGSQVYFEMNDQAPLLEKIYSYKHSKYKVTEKSKYTHRDIGYFFMLACLITAVCFIRNYFFVIALAFTLFTSSVMYPQDAMAADEEVSPHYIASHPNEYGHQLYMEGKYEEALKYLTDHFWRGNAYYRLGRYDKALPEYEAMGNDAEAKYNIGNCFAHMQSTNAASLDNAILAYDQALELNPEHADASMNKTVIIEYLRKLNELARARQEAQIKEARLNGLTSASNDMGYAPLPTTTTGTLLQRRMALQQSKKTYKITEQKW</sequence>
<reference evidence="4 5" key="1">
    <citation type="submission" date="2016-10" db="EMBL/GenBank/DDBJ databases">
        <authorList>
            <person name="Varghese N."/>
            <person name="Submissions S."/>
        </authorList>
    </citation>
    <scope>NUCLEOTIDE SEQUENCE [LARGE SCALE GENOMIC DNA]</scope>
    <source>
        <strain evidence="4 5">DSM 1361</strain>
    </source>
</reference>
<name>A0A662ZFA3_9GAMM</name>
<dbReference type="InterPro" id="IPR036465">
    <property type="entry name" value="vWFA_dom_sf"/>
</dbReference>
<keyword evidence="2" id="KW-0812">Transmembrane</keyword>
<dbReference type="InterPro" id="IPR011990">
    <property type="entry name" value="TPR-like_helical_dom_sf"/>
</dbReference>
<dbReference type="RefSeq" id="WP_093140688.1">
    <property type="nucleotide sequence ID" value="NZ_FOXF01000006.1"/>
</dbReference>
<organism evidence="4 5">
    <name type="scientific">Ruminobacter amylophilus</name>
    <dbReference type="NCBI Taxonomy" id="867"/>
    <lineage>
        <taxon>Bacteria</taxon>
        <taxon>Pseudomonadati</taxon>
        <taxon>Pseudomonadota</taxon>
        <taxon>Gammaproteobacteria</taxon>
        <taxon>Aeromonadales</taxon>
        <taxon>Succinivibrionaceae</taxon>
        <taxon>Ruminobacter</taxon>
    </lineage>
</organism>
<dbReference type="Proteomes" id="UP000243745">
    <property type="component" value="Unassembled WGS sequence"/>
</dbReference>
<dbReference type="PROSITE" id="PS50234">
    <property type="entry name" value="VWFA"/>
    <property type="match status" value="1"/>
</dbReference>
<dbReference type="EMBL" id="FOXF01000006">
    <property type="protein sequence ID" value="SFP14516.1"/>
    <property type="molecule type" value="Genomic_DNA"/>
</dbReference>
<keyword evidence="5" id="KW-1185">Reference proteome</keyword>
<evidence type="ECO:0000313" key="4">
    <source>
        <dbReference type="EMBL" id="SFP14516.1"/>
    </source>
</evidence>
<dbReference type="InterPro" id="IPR002035">
    <property type="entry name" value="VWF_A"/>
</dbReference>
<dbReference type="OrthoDB" id="9807628at2"/>
<protein>
    <submittedName>
        <fullName evidence="4">Tetratricopeptide repeat-containing protein</fullName>
    </submittedName>
</protein>
<evidence type="ECO:0000259" key="3">
    <source>
        <dbReference type="PROSITE" id="PS50234"/>
    </source>
</evidence>
<evidence type="ECO:0000256" key="1">
    <source>
        <dbReference type="SAM" id="Coils"/>
    </source>
</evidence>
<dbReference type="PANTHER" id="PTHR22550">
    <property type="entry name" value="SPORE GERMINATION PROTEIN"/>
    <property type="match status" value="1"/>
</dbReference>
<feature type="domain" description="VWFA" evidence="3">
    <location>
        <begin position="115"/>
        <end position="314"/>
    </location>
</feature>
<feature type="transmembrane region" description="Helical" evidence="2">
    <location>
        <begin position="333"/>
        <end position="361"/>
    </location>
</feature>
<keyword evidence="1" id="KW-0175">Coiled coil</keyword>
<keyword evidence="2" id="KW-0472">Membrane</keyword>
<dbReference type="Gene3D" id="3.40.50.410">
    <property type="entry name" value="von Willebrand factor, type A domain"/>
    <property type="match status" value="1"/>
</dbReference>
<dbReference type="InterPro" id="IPR050768">
    <property type="entry name" value="UPF0353/GerABKA_families"/>
</dbReference>
<dbReference type="SUPFAM" id="SSF53300">
    <property type="entry name" value="vWA-like"/>
    <property type="match status" value="1"/>
</dbReference>
<feature type="transmembrane region" description="Helical" evidence="2">
    <location>
        <begin position="6"/>
        <end position="24"/>
    </location>
</feature>
<accession>A0A662ZFA3</accession>
<dbReference type="SUPFAM" id="SSF48452">
    <property type="entry name" value="TPR-like"/>
    <property type="match status" value="1"/>
</dbReference>
<dbReference type="Gene3D" id="1.25.40.10">
    <property type="entry name" value="Tetratricopeptide repeat domain"/>
    <property type="match status" value="1"/>
</dbReference>
<feature type="transmembrane region" description="Helical" evidence="2">
    <location>
        <begin position="84"/>
        <end position="103"/>
    </location>
</feature>